<evidence type="ECO:0000259" key="11">
    <source>
        <dbReference type="PROSITE" id="PS50928"/>
    </source>
</evidence>
<keyword evidence="4 10" id="KW-0813">Transport</keyword>
<keyword evidence="5" id="KW-1003">Cell membrane</keyword>
<evidence type="ECO:0000256" key="9">
    <source>
        <dbReference type="ARBA" id="ARBA00023136"/>
    </source>
</evidence>
<evidence type="ECO:0000256" key="6">
    <source>
        <dbReference type="ARBA" id="ARBA00022692"/>
    </source>
</evidence>
<dbReference type="AlphaFoldDB" id="A0A5C5PYP2"/>
<feature type="domain" description="ABC transmembrane type-1" evidence="11">
    <location>
        <begin position="24"/>
        <end position="218"/>
    </location>
</feature>
<evidence type="ECO:0000256" key="8">
    <source>
        <dbReference type="ARBA" id="ARBA00022989"/>
    </source>
</evidence>
<evidence type="ECO:0000256" key="3">
    <source>
        <dbReference type="ARBA" id="ARBA00010072"/>
    </source>
</evidence>
<gene>
    <name evidence="12" type="ORF">FJD37_09295</name>
</gene>
<keyword evidence="7" id="KW-0029">Amino-acid transport</keyword>
<feature type="transmembrane region" description="Helical" evidence="10">
    <location>
        <begin position="199"/>
        <end position="218"/>
    </location>
</feature>
<dbReference type="PANTHER" id="PTHR30614:SF20">
    <property type="entry name" value="GLUTAMINE TRANSPORT SYSTEM PERMEASE PROTEIN GLNP"/>
    <property type="match status" value="1"/>
</dbReference>
<name>A0A5C5PYP2_9PSED</name>
<dbReference type="InterPro" id="IPR000515">
    <property type="entry name" value="MetI-like"/>
</dbReference>
<comment type="caution">
    <text evidence="12">The sequence shown here is derived from an EMBL/GenBank/DDBJ whole genome shotgun (WGS) entry which is preliminary data.</text>
</comment>
<sequence>MSFALDSFNFGIVYKYRDTFLDGVLTTIEIASVCLLLSVFFGIFVALMRMSKNGLLWRPAAAYIQFIRATPLLLQIYLVYYGLPALFAFGKHINELQTGLIALTIHTTPYMAEIIRAGIESIPRGQFEGAMSVGMTPFQRMFHVVLPQALANVTPPLLGQTAILIKDTSLLSIIAVTELMSAGLYMFSDSVVATESYLTTAACYLFIYVLLLLLSHLVRRKCGANWQTRQGIK</sequence>
<dbReference type="CDD" id="cd06261">
    <property type="entry name" value="TM_PBP2"/>
    <property type="match status" value="1"/>
</dbReference>
<dbReference type="Gene3D" id="1.10.3720.10">
    <property type="entry name" value="MetI-like"/>
    <property type="match status" value="1"/>
</dbReference>
<dbReference type="OrthoDB" id="9809799at2"/>
<evidence type="ECO:0000256" key="7">
    <source>
        <dbReference type="ARBA" id="ARBA00022970"/>
    </source>
</evidence>
<dbReference type="InterPro" id="IPR010065">
    <property type="entry name" value="AA_ABC_transptr_permease_3TM"/>
</dbReference>
<dbReference type="EMBL" id="VFIP01000013">
    <property type="protein sequence ID" value="TWR95562.1"/>
    <property type="molecule type" value="Genomic_DNA"/>
</dbReference>
<evidence type="ECO:0000256" key="4">
    <source>
        <dbReference type="ARBA" id="ARBA00022448"/>
    </source>
</evidence>
<dbReference type="PANTHER" id="PTHR30614">
    <property type="entry name" value="MEMBRANE COMPONENT OF AMINO ACID ABC TRANSPORTER"/>
    <property type="match status" value="1"/>
</dbReference>
<organism evidence="12 13">
    <name type="scientific">Pseudomonas saxonica</name>
    <dbReference type="NCBI Taxonomy" id="2600598"/>
    <lineage>
        <taxon>Bacteria</taxon>
        <taxon>Pseudomonadati</taxon>
        <taxon>Pseudomonadota</taxon>
        <taxon>Gammaproteobacteria</taxon>
        <taxon>Pseudomonadales</taxon>
        <taxon>Pseudomonadaceae</taxon>
        <taxon>Pseudomonas</taxon>
    </lineage>
</organism>
<feature type="transmembrane region" description="Helical" evidence="10">
    <location>
        <begin position="60"/>
        <end position="80"/>
    </location>
</feature>
<evidence type="ECO:0000256" key="1">
    <source>
        <dbReference type="ARBA" id="ARBA00003159"/>
    </source>
</evidence>
<dbReference type="GO" id="GO:0022857">
    <property type="term" value="F:transmembrane transporter activity"/>
    <property type="evidence" value="ECO:0007669"/>
    <property type="project" value="InterPro"/>
</dbReference>
<accession>A0A5C5PYP2</accession>
<dbReference type="InterPro" id="IPR035906">
    <property type="entry name" value="MetI-like_sf"/>
</dbReference>
<protein>
    <submittedName>
        <fullName evidence="12">Amino acid ABC transporter permease</fullName>
    </submittedName>
</protein>
<dbReference type="PROSITE" id="PS50928">
    <property type="entry name" value="ABC_TM1"/>
    <property type="match status" value="1"/>
</dbReference>
<evidence type="ECO:0000313" key="12">
    <source>
        <dbReference type="EMBL" id="TWR95562.1"/>
    </source>
</evidence>
<reference evidence="12 13" key="1">
    <citation type="submission" date="2019-06" db="EMBL/GenBank/DDBJ databases">
        <title>Pseudomonas bimorpha sp. nov. isolated from bovine raw milk and skim milk concentrate.</title>
        <authorList>
            <person name="Hofmann K."/>
            <person name="Huptas C."/>
            <person name="Doll E."/>
            <person name="Scherer S."/>
            <person name="Wenning M."/>
        </authorList>
    </citation>
    <scope>NUCLEOTIDE SEQUENCE [LARGE SCALE GENOMIC DNA]</scope>
    <source>
        <strain evidence="12 13">DSM 108990</strain>
    </source>
</reference>
<comment type="similarity">
    <text evidence="3">Belongs to the binding-protein-dependent transport system permease family. HisMQ subfamily.</text>
</comment>
<dbReference type="GO" id="GO:0043190">
    <property type="term" value="C:ATP-binding cassette (ABC) transporter complex"/>
    <property type="evidence" value="ECO:0007669"/>
    <property type="project" value="InterPro"/>
</dbReference>
<dbReference type="NCBIfam" id="TIGR01726">
    <property type="entry name" value="HEQRo_perm_3TM"/>
    <property type="match status" value="1"/>
</dbReference>
<evidence type="ECO:0000313" key="13">
    <source>
        <dbReference type="Proteomes" id="UP000317901"/>
    </source>
</evidence>
<evidence type="ECO:0000256" key="2">
    <source>
        <dbReference type="ARBA" id="ARBA00004429"/>
    </source>
</evidence>
<keyword evidence="8 10" id="KW-1133">Transmembrane helix</keyword>
<keyword evidence="6 10" id="KW-0812">Transmembrane</keyword>
<proteinExistence type="inferred from homology"/>
<dbReference type="RefSeq" id="WP_122782648.1">
    <property type="nucleotide sequence ID" value="NZ_VFIP01000013.1"/>
</dbReference>
<evidence type="ECO:0000256" key="10">
    <source>
        <dbReference type="RuleBase" id="RU363032"/>
    </source>
</evidence>
<dbReference type="SUPFAM" id="SSF161098">
    <property type="entry name" value="MetI-like"/>
    <property type="match status" value="1"/>
</dbReference>
<dbReference type="GO" id="GO:0006865">
    <property type="term" value="P:amino acid transport"/>
    <property type="evidence" value="ECO:0007669"/>
    <property type="project" value="UniProtKB-KW"/>
</dbReference>
<dbReference type="InterPro" id="IPR043429">
    <property type="entry name" value="ArtM/GltK/GlnP/TcyL/YhdX-like"/>
</dbReference>
<dbReference type="Pfam" id="PF00528">
    <property type="entry name" value="BPD_transp_1"/>
    <property type="match status" value="1"/>
</dbReference>
<keyword evidence="9 10" id="KW-0472">Membrane</keyword>
<feature type="transmembrane region" description="Helical" evidence="10">
    <location>
        <begin position="24"/>
        <end position="48"/>
    </location>
</feature>
<comment type="function">
    <text evidence="1">Part of the binding-protein-dependent transport system for glutamine; probably responsible for the translocation of the substrate across the membrane.</text>
</comment>
<dbReference type="Proteomes" id="UP000317901">
    <property type="component" value="Unassembled WGS sequence"/>
</dbReference>
<evidence type="ECO:0000256" key="5">
    <source>
        <dbReference type="ARBA" id="ARBA00022475"/>
    </source>
</evidence>
<comment type="subcellular location">
    <subcellularLocation>
        <location evidence="2">Cell inner membrane</location>
        <topology evidence="2">Multi-pass membrane protein</topology>
    </subcellularLocation>
    <subcellularLocation>
        <location evidence="10">Cell membrane</location>
        <topology evidence="10">Multi-pass membrane protein</topology>
    </subcellularLocation>
</comment>